<dbReference type="RefSeq" id="WP_067757405.1">
    <property type="nucleotide sequence ID" value="NZ_LT907988.1"/>
</dbReference>
<dbReference type="Proteomes" id="UP000078558">
    <property type="component" value="Chromosome I"/>
</dbReference>
<dbReference type="SUPFAM" id="SSF52821">
    <property type="entry name" value="Rhodanese/Cell cycle control phosphatase"/>
    <property type="match status" value="1"/>
</dbReference>
<evidence type="ECO:0000259" key="7">
    <source>
        <dbReference type="PROSITE" id="PS50206"/>
    </source>
</evidence>
<proteinExistence type="predicted"/>
<dbReference type="Pfam" id="PF00581">
    <property type="entry name" value="Rhodanese"/>
    <property type="match status" value="1"/>
</dbReference>
<evidence type="ECO:0000256" key="4">
    <source>
        <dbReference type="ARBA" id="ARBA00022989"/>
    </source>
</evidence>
<dbReference type="InterPro" id="IPR001763">
    <property type="entry name" value="Rhodanese-like_dom"/>
</dbReference>
<feature type="transmembrane region" description="Helical" evidence="6">
    <location>
        <begin position="168"/>
        <end position="186"/>
    </location>
</feature>
<dbReference type="Gene3D" id="3.40.250.10">
    <property type="entry name" value="Rhodanese-like domain"/>
    <property type="match status" value="1"/>
</dbReference>
<comment type="subcellular location">
    <subcellularLocation>
        <location evidence="1">Cell membrane</location>
        <topology evidence="1">Multi-pass membrane protein</topology>
    </subcellularLocation>
</comment>
<accession>A0A1C3K642</accession>
<evidence type="ECO:0000313" key="8">
    <source>
        <dbReference type="EMBL" id="SBT26865.1"/>
    </source>
</evidence>
<keyword evidence="3 6" id="KW-0812">Transmembrane</keyword>
<dbReference type="Pfam" id="PF09335">
    <property type="entry name" value="VTT_dom"/>
    <property type="match status" value="1"/>
</dbReference>
<dbReference type="PANTHER" id="PTHR42709:SF6">
    <property type="entry name" value="UNDECAPRENYL PHOSPHATE TRANSPORTER A"/>
    <property type="match status" value="1"/>
</dbReference>
<evidence type="ECO:0000256" key="1">
    <source>
        <dbReference type="ARBA" id="ARBA00004651"/>
    </source>
</evidence>
<dbReference type="InterPro" id="IPR051311">
    <property type="entry name" value="DedA_domain"/>
</dbReference>
<dbReference type="GO" id="GO:0016740">
    <property type="term" value="F:transferase activity"/>
    <property type="evidence" value="ECO:0007669"/>
    <property type="project" value="UniProtKB-KW"/>
</dbReference>
<evidence type="ECO:0000256" key="2">
    <source>
        <dbReference type="ARBA" id="ARBA00022475"/>
    </source>
</evidence>
<dbReference type="InterPro" id="IPR036873">
    <property type="entry name" value="Rhodanese-like_dom_sf"/>
</dbReference>
<dbReference type="STRING" id="1851544.ODI_00990"/>
<keyword evidence="10" id="KW-1185">Reference proteome</keyword>
<feature type="transmembrane region" description="Helical" evidence="6">
    <location>
        <begin position="132"/>
        <end position="153"/>
    </location>
</feature>
<organism evidence="8 10">
    <name type="scientific">Orrella dioscoreae</name>
    <dbReference type="NCBI Taxonomy" id="1851544"/>
    <lineage>
        <taxon>Bacteria</taxon>
        <taxon>Pseudomonadati</taxon>
        <taxon>Pseudomonadota</taxon>
        <taxon>Betaproteobacteria</taxon>
        <taxon>Burkholderiales</taxon>
        <taxon>Alcaligenaceae</taxon>
        <taxon>Orrella</taxon>
    </lineage>
</organism>
<dbReference type="OrthoDB" id="21108at2"/>
<feature type="domain" description="Rhodanese" evidence="7">
    <location>
        <begin position="215"/>
        <end position="304"/>
    </location>
</feature>
<dbReference type="GO" id="GO:0005886">
    <property type="term" value="C:plasma membrane"/>
    <property type="evidence" value="ECO:0007669"/>
    <property type="project" value="UniProtKB-SubCell"/>
</dbReference>
<gene>
    <name evidence="8" type="ORF">ODI_00990</name>
    <name evidence="9" type="ORF">ODI_R4213</name>
</gene>
<keyword evidence="5 6" id="KW-0472">Membrane</keyword>
<sequence length="304" mass="32676">MNDIQTLLQAWGPGLVFVNVLLEQAGAPIPAYPLLVAAGALPSGSVWLSLVLGVLGCLLADLAWYFAGRRYGSGLLSTVCRVSLSKDSCIRQTQSLYLRVGVRILLVAKFLPGASGLSTVMAGLTRTPLRSFLLYDMLGAVIWVGSALLLGALFKDAVAQVVQWLGDYGPMGIALVLTLLAIYVLVRTVRRYTLRQAMKHVPRLSVDELLLWQNEGRDTLILDVRAEAPEGPRIRGARAVDARAPIKALEIGAWTGDIVVYCACPDEVSAAALAVRLRRAGHAGIWALSGGYDAWSSQAPDRVE</sequence>
<reference evidence="8 10" key="1">
    <citation type="submission" date="2016-06" db="EMBL/GenBank/DDBJ databases">
        <authorList>
            <person name="Kjaerup R.B."/>
            <person name="Dalgaard T.S."/>
            <person name="Juul-Madsen H.R."/>
        </authorList>
    </citation>
    <scope>NUCLEOTIDE SEQUENCE [LARGE SCALE GENOMIC DNA]</scope>
    <source>
        <strain evidence="8">Orrdi1</strain>
    </source>
</reference>
<evidence type="ECO:0000256" key="6">
    <source>
        <dbReference type="SAM" id="Phobius"/>
    </source>
</evidence>
<dbReference type="EMBL" id="FLRC01000044">
    <property type="protein sequence ID" value="SBT26865.1"/>
    <property type="molecule type" value="Genomic_DNA"/>
</dbReference>
<dbReference type="InterPro" id="IPR032816">
    <property type="entry name" value="VTT_dom"/>
</dbReference>
<dbReference type="PANTHER" id="PTHR42709">
    <property type="entry name" value="ALKALINE PHOSPHATASE LIKE PROTEIN"/>
    <property type="match status" value="1"/>
</dbReference>
<dbReference type="EMBL" id="LT907988">
    <property type="protein sequence ID" value="SOE52471.1"/>
    <property type="molecule type" value="Genomic_DNA"/>
</dbReference>
<evidence type="ECO:0000256" key="3">
    <source>
        <dbReference type="ARBA" id="ARBA00022692"/>
    </source>
</evidence>
<dbReference type="AlphaFoldDB" id="A0A1C3K642"/>
<name>A0A1C3K642_9BURK</name>
<feature type="transmembrane region" description="Helical" evidence="6">
    <location>
        <begin position="46"/>
        <end position="67"/>
    </location>
</feature>
<protein>
    <submittedName>
        <fullName evidence="8">Rhodanese-related sulfurtransferase</fullName>
    </submittedName>
</protein>
<dbReference type="KEGG" id="odi:ODI_R4213"/>
<keyword evidence="8" id="KW-0808">Transferase</keyword>
<evidence type="ECO:0000313" key="10">
    <source>
        <dbReference type="Proteomes" id="UP000078558"/>
    </source>
</evidence>
<evidence type="ECO:0000313" key="9">
    <source>
        <dbReference type="EMBL" id="SOE52471.1"/>
    </source>
</evidence>
<dbReference type="PROSITE" id="PS50206">
    <property type="entry name" value="RHODANESE_3"/>
    <property type="match status" value="1"/>
</dbReference>
<keyword evidence="2" id="KW-1003">Cell membrane</keyword>
<reference evidence="9 10" key="2">
    <citation type="submission" date="2017-08" db="EMBL/GenBank/DDBJ databases">
        <authorList>
            <person name="de Groot N.N."/>
        </authorList>
    </citation>
    <scope>NUCLEOTIDE SEQUENCE [LARGE SCALE GENOMIC DNA]</scope>
    <source>
        <strain evidence="9">Orrdi1</strain>
    </source>
</reference>
<keyword evidence="4 6" id="KW-1133">Transmembrane helix</keyword>
<evidence type="ECO:0000256" key="5">
    <source>
        <dbReference type="ARBA" id="ARBA00023136"/>
    </source>
</evidence>